<dbReference type="Proteomes" id="UP000603865">
    <property type="component" value="Unassembled WGS sequence"/>
</dbReference>
<dbReference type="InterPro" id="IPR002477">
    <property type="entry name" value="Peptidoglycan-bd-like"/>
</dbReference>
<keyword evidence="1" id="KW-0732">Signal</keyword>
<accession>A0A918C3Y6</accession>
<feature type="chain" id="PRO_5037172035" description="Peptidoglycan binding-like domain-containing protein" evidence="1">
    <location>
        <begin position="19"/>
        <end position="229"/>
    </location>
</feature>
<comment type="caution">
    <text evidence="3">The sequence shown here is derived from an EMBL/GenBank/DDBJ whole genome shotgun (WGS) entry which is preliminary data.</text>
</comment>
<dbReference type="RefSeq" id="WP_189089498.1">
    <property type="nucleotide sequence ID" value="NZ_BMQL01000007.1"/>
</dbReference>
<dbReference type="InterPro" id="IPR036366">
    <property type="entry name" value="PGBDSf"/>
</dbReference>
<dbReference type="EMBL" id="BMQL01000007">
    <property type="protein sequence ID" value="GGR05412.1"/>
    <property type="molecule type" value="Genomic_DNA"/>
</dbReference>
<keyword evidence="4" id="KW-1185">Reference proteome</keyword>
<evidence type="ECO:0000256" key="1">
    <source>
        <dbReference type="SAM" id="SignalP"/>
    </source>
</evidence>
<evidence type="ECO:0000313" key="4">
    <source>
        <dbReference type="Proteomes" id="UP000603865"/>
    </source>
</evidence>
<evidence type="ECO:0000259" key="2">
    <source>
        <dbReference type="Pfam" id="PF01471"/>
    </source>
</evidence>
<organism evidence="3 4">
    <name type="scientific">Deinococcus ruber</name>
    <dbReference type="NCBI Taxonomy" id="1848197"/>
    <lineage>
        <taxon>Bacteria</taxon>
        <taxon>Thermotogati</taxon>
        <taxon>Deinococcota</taxon>
        <taxon>Deinococci</taxon>
        <taxon>Deinococcales</taxon>
        <taxon>Deinococcaceae</taxon>
        <taxon>Deinococcus</taxon>
    </lineage>
</organism>
<reference evidence="3" key="2">
    <citation type="submission" date="2020-09" db="EMBL/GenBank/DDBJ databases">
        <authorList>
            <person name="Sun Q."/>
            <person name="Ohkuma M."/>
        </authorList>
    </citation>
    <scope>NUCLEOTIDE SEQUENCE</scope>
    <source>
        <strain evidence="3">JCM 31311</strain>
    </source>
</reference>
<sequence length="229" mass="24360">MNRLAVLALTLGASSSLAANTPLDVDRAANTAALALDSVIQQCPANVVRALPSSRCIPSDADVTATRRLLSASTLNLYGAWRSDNNPKILYNWVMTSTGYVNIGVTPDPAHPGATLVIVSLPAVQQTSTQQISGAPAFRRPLQLSTPRMNGEDVRALQNRLMDVSKTARGKGGDGWYGPVTEANVKVFQSANGLRSSGVVDQLTWNRLFSSSARFFDAHAAQQLVTPGK</sequence>
<name>A0A918C3Y6_9DEIO</name>
<feature type="domain" description="Peptidoglycan binding-like" evidence="2">
    <location>
        <begin position="150"/>
        <end position="208"/>
    </location>
</feature>
<dbReference type="Gene3D" id="1.10.101.10">
    <property type="entry name" value="PGBD-like superfamily/PGBD"/>
    <property type="match status" value="1"/>
</dbReference>
<dbReference type="AlphaFoldDB" id="A0A918C3Y6"/>
<dbReference type="SUPFAM" id="SSF47090">
    <property type="entry name" value="PGBD-like"/>
    <property type="match status" value="1"/>
</dbReference>
<reference evidence="3" key="1">
    <citation type="journal article" date="2014" name="Int. J. Syst. Evol. Microbiol.">
        <title>Complete genome sequence of Corynebacterium casei LMG S-19264T (=DSM 44701T), isolated from a smear-ripened cheese.</title>
        <authorList>
            <consortium name="US DOE Joint Genome Institute (JGI-PGF)"/>
            <person name="Walter F."/>
            <person name="Albersmeier A."/>
            <person name="Kalinowski J."/>
            <person name="Ruckert C."/>
        </authorList>
    </citation>
    <scope>NUCLEOTIDE SEQUENCE</scope>
    <source>
        <strain evidence="3">JCM 31311</strain>
    </source>
</reference>
<gene>
    <name evidence="3" type="ORF">GCM10008957_17940</name>
</gene>
<dbReference type="InterPro" id="IPR036365">
    <property type="entry name" value="PGBD-like_sf"/>
</dbReference>
<dbReference type="Pfam" id="PF01471">
    <property type="entry name" value="PG_binding_1"/>
    <property type="match status" value="1"/>
</dbReference>
<proteinExistence type="predicted"/>
<feature type="signal peptide" evidence="1">
    <location>
        <begin position="1"/>
        <end position="18"/>
    </location>
</feature>
<evidence type="ECO:0000313" key="3">
    <source>
        <dbReference type="EMBL" id="GGR05412.1"/>
    </source>
</evidence>
<protein>
    <recommendedName>
        <fullName evidence="2">Peptidoglycan binding-like domain-containing protein</fullName>
    </recommendedName>
</protein>